<organism evidence="2 3">
    <name type="scientific">Nyctereutes procyonoides</name>
    <name type="common">Raccoon dog</name>
    <name type="synonym">Canis procyonoides</name>
    <dbReference type="NCBI Taxonomy" id="34880"/>
    <lineage>
        <taxon>Eukaryota</taxon>
        <taxon>Metazoa</taxon>
        <taxon>Chordata</taxon>
        <taxon>Craniata</taxon>
        <taxon>Vertebrata</taxon>
        <taxon>Euteleostomi</taxon>
        <taxon>Mammalia</taxon>
        <taxon>Eutheria</taxon>
        <taxon>Laurasiatheria</taxon>
        <taxon>Carnivora</taxon>
        <taxon>Caniformia</taxon>
        <taxon>Canidae</taxon>
        <taxon>Nyctereutes</taxon>
    </lineage>
</organism>
<evidence type="ECO:0000256" key="1">
    <source>
        <dbReference type="SAM" id="MobiDB-lite"/>
    </source>
</evidence>
<keyword evidence="3" id="KW-1185">Reference proteome</keyword>
<reference evidence="2" key="1">
    <citation type="submission" date="2020-12" db="EMBL/GenBank/DDBJ databases">
        <authorList>
            <consortium name="Molecular Ecology Group"/>
        </authorList>
    </citation>
    <scope>NUCLEOTIDE SEQUENCE</scope>
    <source>
        <strain evidence="2">TBG_1078</strain>
    </source>
</reference>
<protein>
    <submittedName>
        <fullName evidence="2">(raccoon dog) hypothetical protein</fullName>
    </submittedName>
</protein>
<feature type="region of interest" description="Disordered" evidence="1">
    <location>
        <begin position="212"/>
        <end position="241"/>
    </location>
</feature>
<gene>
    <name evidence="2" type="ORF">NYPRO_LOCUS23005</name>
</gene>
<sequence length="267" mass="28274">MGSRRWRGLTGAAQQGRSFFCPCAGTWHTRVTMALSGEVGGRGLGSSPARKAPQQKPGEVTPAGLRDVVRVDFGRAVEPVAAVGIGHQGARPGLRGLDQGRQLIPTATECHRGAAGEPGVPHLGTGALRALWGTGDAPLTWRVTGVPILVIFQRTGNPIWLRGIGFAVGRWGAGQKARRSPQVGTSRRLTFHSLPPGCLPFLSQLITSQGSVGQDGAISPRSYLQDQQRRETDLPKPHSQPTGTFACSTALCTTTPFILAELVLIKI</sequence>
<feature type="region of interest" description="Disordered" evidence="1">
    <location>
        <begin position="39"/>
        <end position="61"/>
    </location>
</feature>
<accession>A0A811ZNA2</accession>
<feature type="compositionally biased region" description="Basic and acidic residues" evidence="1">
    <location>
        <begin position="227"/>
        <end position="236"/>
    </location>
</feature>
<proteinExistence type="predicted"/>
<dbReference type="AlphaFoldDB" id="A0A811ZNA2"/>
<evidence type="ECO:0000313" key="3">
    <source>
        <dbReference type="Proteomes" id="UP000645828"/>
    </source>
</evidence>
<name>A0A811ZNA2_NYCPR</name>
<dbReference type="Proteomes" id="UP000645828">
    <property type="component" value="Unassembled WGS sequence"/>
</dbReference>
<comment type="caution">
    <text evidence="2">The sequence shown here is derived from an EMBL/GenBank/DDBJ whole genome shotgun (WGS) entry which is preliminary data.</text>
</comment>
<evidence type="ECO:0000313" key="2">
    <source>
        <dbReference type="EMBL" id="CAD7690211.1"/>
    </source>
</evidence>
<dbReference type="EMBL" id="CAJHUB010000769">
    <property type="protein sequence ID" value="CAD7690211.1"/>
    <property type="molecule type" value="Genomic_DNA"/>
</dbReference>